<evidence type="ECO:0000256" key="1">
    <source>
        <dbReference type="SAM" id="Phobius"/>
    </source>
</evidence>
<keyword evidence="3" id="KW-1185">Reference proteome</keyword>
<reference evidence="2" key="1">
    <citation type="submission" date="2020-11" db="EMBL/GenBank/DDBJ databases">
        <authorList>
            <consortium name="DOE Joint Genome Institute"/>
            <person name="Ahrendt S."/>
            <person name="Riley R."/>
            <person name="Andreopoulos W."/>
            <person name="Labutti K."/>
            <person name="Pangilinan J."/>
            <person name="Ruiz-Duenas F.J."/>
            <person name="Barrasa J.M."/>
            <person name="Sanchez-Garcia M."/>
            <person name="Camarero S."/>
            <person name="Miyauchi S."/>
            <person name="Serrano A."/>
            <person name="Linde D."/>
            <person name="Babiker R."/>
            <person name="Drula E."/>
            <person name="Ayuso-Fernandez I."/>
            <person name="Pacheco R."/>
            <person name="Padilla G."/>
            <person name="Ferreira P."/>
            <person name="Barriuso J."/>
            <person name="Kellner H."/>
            <person name="Castanera R."/>
            <person name="Alfaro M."/>
            <person name="Ramirez L."/>
            <person name="Pisabarro A.G."/>
            <person name="Kuo A."/>
            <person name="Tritt A."/>
            <person name="Lipzen A."/>
            <person name="He G."/>
            <person name="Yan M."/>
            <person name="Ng V."/>
            <person name="Cullen D."/>
            <person name="Martin F."/>
            <person name="Rosso M.-N."/>
            <person name="Henrissat B."/>
            <person name="Hibbett D."/>
            <person name="Martinez A.T."/>
            <person name="Grigoriev I.V."/>
        </authorList>
    </citation>
    <scope>NUCLEOTIDE SEQUENCE</scope>
    <source>
        <strain evidence="2">CBS 506.95</strain>
    </source>
</reference>
<keyword evidence="1" id="KW-0812">Transmembrane</keyword>
<evidence type="ECO:0000313" key="3">
    <source>
        <dbReference type="Proteomes" id="UP000807306"/>
    </source>
</evidence>
<name>A0A9P6EDB0_9AGAR</name>
<keyword evidence="1" id="KW-0472">Membrane</keyword>
<proteinExistence type="predicted"/>
<dbReference type="EMBL" id="MU157867">
    <property type="protein sequence ID" value="KAF9526813.1"/>
    <property type="molecule type" value="Genomic_DNA"/>
</dbReference>
<protein>
    <submittedName>
        <fullName evidence="2">Uncharacterized protein</fullName>
    </submittedName>
</protein>
<dbReference type="Proteomes" id="UP000807306">
    <property type="component" value="Unassembled WGS sequence"/>
</dbReference>
<gene>
    <name evidence="2" type="ORF">CPB83DRAFT_837112</name>
</gene>
<accession>A0A9P6EDB0</accession>
<sequence>MSHLRRLCVIFLASNLLTNFSSWSIFRINGLYVLEPIIHLIKLIGLLARVSANVKLLKVSKKLADPNATLKALLTVFKGHRLVVEGWLGKDLSGGWAEERFGFTGCVCVGRISLLQCIYLLFTGSWSGSDKTDKSANNRYEQKNFAVHQREGFPRTALALMRV</sequence>
<keyword evidence="1" id="KW-1133">Transmembrane helix</keyword>
<dbReference type="AlphaFoldDB" id="A0A9P6EDB0"/>
<feature type="transmembrane region" description="Helical" evidence="1">
    <location>
        <begin position="7"/>
        <end position="26"/>
    </location>
</feature>
<evidence type="ECO:0000313" key="2">
    <source>
        <dbReference type="EMBL" id="KAF9526813.1"/>
    </source>
</evidence>
<comment type="caution">
    <text evidence="2">The sequence shown here is derived from an EMBL/GenBank/DDBJ whole genome shotgun (WGS) entry which is preliminary data.</text>
</comment>
<organism evidence="2 3">
    <name type="scientific">Crepidotus variabilis</name>
    <dbReference type="NCBI Taxonomy" id="179855"/>
    <lineage>
        <taxon>Eukaryota</taxon>
        <taxon>Fungi</taxon>
        <taxon>Dikarya</taxon>
        <taxon>Basidiomycota</taxon>
        <taxon>Agaricomycotina</taxon>
        <taxon>Agaricomycetes</taxon>
        <taxon>Agaricomycetidae</taxon>
        <taxon>Agaricales</taxon>
        <taxon>Agaricineae</taxon>
        <taxon>Crepidotaceae</taxon>
        <taxon>Crepidotus</taxon>
    </lineage>
</organism>